<reference evidence="3" key="1">
    <citation type="submission" date="2017-02" db="UniProtKB">
        <authorList>
            <consortium name="WormBaseParasite"/>
        </authorList>
    </citation>
    <scope>IDENTIFICATION</scope>
</reference>
<evidence type="ECO:0000313" key="3">
    <source>
        <dbReference type="WBParaSite" id="TTAC_0000388101-mRNA-1"/>
    </source>
</evidence>
<dbReference type="WBParaSite" id="TTAC_0000388101-mRNA-1">
    <property type="protein sequence ID" value="TTAC_0000388101-mRNA-1"/>
    <property type="gene ID" value="TTAC_0000388101"/>
</dbReference>
<gene>
    <name evidence="1" type="ORF">TTAC_LOCUS3865</name>
</gene>
<sequence>MSIIFTFPFQTSIVFTLLPKHFKTDSAVFDFRRLTSLLYEADVVQIVYHVYDGCGRFKGAGSYQSISNPKYRFKLTKGSHQLIATILYADTKKVSYSAKDSDALDKLAHYPLLVRWPLVASNAASISNTANPTSAEGSTTCQLVLEVSTSLATLALADVDYERTCARFVQNGGGARGGEIDGANKAGGDDQNVDLKSPKRDPIFGNLQKFPTVPGHLAAGECVTEVFGVVEEK</sequence>
<keyword evidence="2" id="KW-1185">Reference proteome</keyword>
<name>A0A0R3WSZ1_HYDTA</name>
<protein>
    <submittedName>
        <fullName evidence="3">Trafficking protein particle complex subunit</fullName>
    </submittedName>
</protein>
<dbReference type="AlphaFoldDB" id="A0A0R3WSZ1"/>
<reference evidence="1 2" key="2">
    <citation type="submission" date="2018-11" db="EMBL/GenBank/DDBJ databases">
        <authorList>
            <consortium name="Pathogen Informatics"/>
        </authorList>
    </citation>
    <scope>NUCLEOTIDE SEQUENCE [LARGE SCALE GENOMIC DNA]</scope>
</reference>
<dbReference type="EMBL" id="UYWX01003185">
    <property type="protein sequence ID" value="VDM23614.1"/>
    <property type="molecule type" value="Genomic_DNA"/>
</dbReference>
<organism evidence="3">
    <name type="scientific">Hydatigena taeniaeformis</name>
    <name type="common">Feline tapeworm</name>
    <name type="synonym">Taenia taeniaeformis</name>
    <dbReference type="NCBI Taxonomy" id="6205"/>
    <lineage>
        <taxon>Eukaryota</taxon>
        <taxon>Metazoa</taxon>
        <taxon>Spiralia</taxon>
        <taxon>Lophotrochozoa</taxon>
        <taxon>Platyhelminthes</taxon>
        <taxon>Cestoda</taxon>
        <taxon>Eucestoda</taxon>
        <taxon>Cyclophyllidea</taxon>
        <taxon>Taeniidae</taxon>
        <taxon>Hydatigera</taxon>
    </lineage>
</organism>
<proteinExistence type="predicted"/>
<accession>A0A0R3WSZ1</accession>
<dbReference type="STRING" id="6205.A0A0R3WSZ1"/>
<evidence type="ECO:0000313" key="1">
    <source>
        <dbReference type="EMBL" id="VDM23614.1"/>
    </source>
</evidence>
<evidence type="ECO:0000313" key="2">
    <source>
        <dbReference type="Proteomes" id="UP000274429"/>
    </source>
</evidence>
<dbReference type="Proteomes" id="UP000274429">
    <property type="component" value="Unassembled WGS sequence"/>
</dbReference>